<dbReference type="AlphaFoldDB" id="A0A238YKF0"/>
<dbReference type="GO" id="GO:0016853">
    <property type="term" value="F:isomerase activity"/>
    <property type="evidence" value="ECO:0007669"/>
    <property type="project" value="UniProtKB-KW"/>
</dbReference>
<proteinExistence type="predicted"/>
<dbReference type="EMBL" id="FZNS01000005">
    <property type="protein sequence ID" value="SNR71171.1"/>
    <property type="molecule type" value="Genomic_DNA"/>
</dbReference>
<evidence type="ECO:0000259" key="2">
    <source>
        <dbReference type="Pfam" id="PF07883"/>
    </source>
</evidence>
<keyword evidence="1" id="KW-0472">Membrane</keyword>
<dbReference type="Pfam" id="PF07883">
    <property type="entry name" value="Cupin_2"/>
    <property type="match status" value="1"/>
</dbReference>
<keyword evidence="1" id="KW-1133">Transmembrane helix</keyword>
<dbReference type="SUPFAM" id="SSF51182">
    <property type="entry name" value="RmlC-like cupins"/>
    <property type="match status" value="1"/>
</dbReference>
<evidence type="ECO:0000313" key="4">
    <source>
        <dbReference type="Proteomes" id="UP000198310"/>
    </source>
</evidence>
<accession>A0A238YKF0</accession>
<organism evidence="3 4">
    <name type="scientific">Hymenobacter mucosus</name>
    <dbReference type="NCBI Taxonomy" id="1411120"/>
    <lineage>
        <taxon>Bacteria</taxon>
        <taxon>Pseudomonadati</taxon>
        <taxon>Bacteroidota</taxon>
        <taxon>Cytophagia</taxon>
        <taxon>Cytophagales</taxon>
        <taxon>Hymenobacteraceae</taxon>
        <taxon>Hymenobacter</taxon>
    </lineage>
</organism>
<evidence type="ECO:0000256" key="1">
    <source>
        <dbReference type="SAM" id="Phobius"/>
    </source>
</evidence>
<dbReference type="Proteomes" id="UP000198310">
    <property type="component" value="Unassembled WGS sequence"/>
</dbReference>
<feature type="transmembrane region" description="Helical" evidence="1">
    <location>
        <begin position="20"/>
        <end position="36"/>
    </location>
</feature>
<evidence type="ECO:0000313" key="3">
    <source>
        <dbReference type="EMBL" id="SNR71171.1"/>
    </source>
</evidence>
<name>A0A238YKF0_9BACT</name>
<dbReference type="Gene3D" id="2.60.120.10">
    <property type="entry name" value="Jelly Rolls"/>
    <property type="match status" value="1"/>
</dbReference>
<dbReference type="InterPro" id="IPR011051">
    <property type="entry name" value="RmlC_Cupin_sf"/>
</dbReference>
<keyword evidence="3" id="KW-0413">Isomerase</keyword>
<protein>
    <submittedName>
        <fullName evidence="3">Mannose-6-phosphate isomerase, cupin superfamily</fullName>
    </submittedName>
</protein>
<reference evidence="4" key="1">
    <citation type="submission" date="2017-06" db="EMBL/GenBank/DDBJ databases">
        <authorList>
            <person name="Varghese N."/>
            <person name="Submissions S."/>
        </authorList>
    </citation>
    <scope>NUCLEOTIDE SEQUENCE [LARGE SCALE GENOMIC DNA]</scope>
    <source>
        <strain evidence="4">DSM 28041</strain>
    </source>
</reference>
<feature type="domain" description="Cupin type-2" evidence="2">
    <location>
        <begin position="97"/>
        <end position="163"/>
    </location>
</feature>
<gene>
    <name evidence="3" type="ORF">SAMN06269173_105288</name>
</gene>
<keyword evidence="1" id="KW-0812">Transmembrane</keyword>
<sequence>MPSYQRRGYALYRRRLRRPVIIPGVVFPIFIVPVATPRTGQSTLPITSHHYALHYMSEKRYFRQQNPFVVPTTDGKLIEEHIGLASTNTPRYSVAHMVAPPQWSEPHQRPEFDEVTIVVRGRKRFEIDGDVVELGAGESLLIKAGARVRYSNPFGEECEYWSVCVPAFSPATVHREEE</sequence>
<dbReference type="InterPro" id="IPR014710">
    <property type="entry name" value="RmlC-like_jellyroll"/>
</dbReference>
<keyword evidence="4" id="KW-1185">Reference proteome</keyword>
<dbReference type="InterPro" id="IPR013096">
    <property type="entry name" value="Cupin_2"/>
</dbReference>